<dbReference type="InterPro" id="IPR001036">
    <property type="entry name" value="Acrflvin-R"/>
</dbReference>
<dbReference type="Proteomes" id="UP000294498">
    <property type="component" value="Unassembled WGS sequence"/>
</dbReference>
<feature type="transmembrane region" description="Helical" evidence="1">
    <location>
        <begin position="541"/>
        <end position="558"/>
    </location>
</feature>
<dbReference type="Gene3D" id="3.30.70.1320">
    <property type="entry name" value="Multidrug efflux transporter AcrB pore domain like"/>
    <property type="match status" value="1"/>
</dbReference>
<dbReference type="EMBL" id="SODV01000001">
    <property type="protein sequence ID" value="TDX01200.1"/>
    <property type="molecule type" value="Genomic_DNA"/>
</dbReference>
<feature type="transmembrane region" description="Helical" evidence="1">
    <location>
        <begin position="903"/>
        <end position="922"/>
    </location>
</feature>
<feature type="transmembrane region" description="Helical" evidence="1">
    <location>
        <begin position="1005"/>
        <end position="1025"/>
    </location>
</feature>
<dbReference type="PANTHER" id="PTHR32063">
    <property type="match status" value="1"/>
</dbReference>
<evidence type="ECO:0000313" key="3">
    <source>
        <dbReference type="Proteomes" id="UP000294498"/>
    </source>
</evidence>
<proteinExistence type="predicted"/>
<dbReference type="Gene3D" id="1.20.1640.10">
    <property type="entry name" value="Multidrug efflux transporter AcrB transmembrane domain"/>
    <property type="match status" value="2"/>
</dbReference>
<keyword evidence="1" id="KW-1133">Transmembrane helix</keyword>
<keyword evidence="1" id="KW-0472">Membrane</keyword>
<reference evidence="2 3" key="1">
    <citation type="submission" date="2019-03" db="EMBL/GenBank/DDBJ databases">
        <title>Genomic Encyclopedia of Type Strains, Phase IV (KMG-IV): sequencing the most valuable type-strain genomes for metagenomic binning, comparative biology and taxonomic classification.</title>
        <authorList>
            <person name="Goeker M."/>
        </authorList>
    </citation>
    <scope>NUCLEOTIDE SEQUENCE [LARGE SCALE GENOMIC DNA]</scope>
    <source>
        <strain evidence="2 3">DSM 100059</strain>
    </source>
</reference>
<feature type="transmembrane region" description="Helical" evidence="1">
    <location>
        <begin position="1037"/>
        <end position="1059"/>
    </location>
</feature>
<gene>
    <name evidence="2" type="ORF">EDB95_2232</name>
</gene>
<dbReference type="Gene3D" id="3.30.2090.10">
    <property type="entry name" value="Multidrug efflux transporter AcrB TolC docking domain, DN and DC subdomains"/>
    <property type="match status" value="2"/>
</dbReference>
<dbReference type="PANTHER" id="PTHR32063:SF8">
    <property type="entry name" value="CATION EFFLUX PROTEIN"/>
    <property type="match status" value="1"/>
</dbReference>
<evidence type="ECO:0000313" key="2">
    <source>
        <dbReference type="EMBL" id="TDX01200.1"/>
    </source>
</evidence>
<dbReference type="AlphaFoldDB" id="A0A4R8DSJ8"/>
<feature type="transmembrane region" description="Helical" evidence="1">
    <location>
        <begin position="929"/>
        <end position="949"/>
    </location>
</feature>
<dbReference type="GO" id="GO:0042910">
    <property type="term" value="F:xenobiotic transmembrane transporter activity"/>
    <property type="evidence" value="ECO:0007669"/>
    <property type="project" value="TreeGrafter"/>
</dbReference>
<dbReference type="Pfam" id="PF00873">
    <property type="entry name" value="ACR_tran"/>
    <property type="match status" value="1"/>
</dbReference>
<organism evidence="2 3">
    <name type="scientific">Dinghuibacter silviterrae</name>
    <dbReference type="NCBI Taxonomy" id="1539049"/>
    <lineage>
        <taxon>Bacteria</taxon>
        <taxon>Pseudomonadati</taxon>
        <taxon>Bacteroidota</taxon>
        <taxon>Chitinophagia</taxon>
        <taxon>Chitinophagales</taxon>
        <taxon>Chitinophagaceae</taxon>
        <taxon>Dinghuibacter</taxon>
    </lineage>
</organism>
<feature type="transmembrane region" description="Helical" evidence="1">
    <location>
        <begin position="955"/>
        <end position="979"/>
    </location>
</feature>
<dbReference type="GO" id="GO:0005886">
    <property type="term" value="C:plasma membrane"/>
    <property type="evidence" value="ECO:0007669"/>
    <property type="project" value="TreeGrafter"/>
</dbReference>
<sequence length="1091" mass="118629">MWIVRLALRRPYSVAVMALLILIMGILSIKSMNVDIFPVIDIPVVSEVWNYPGLSAADMEKRVVLLSERGISTTVNGVERIESVSQPGIGMLKVYFQKGADIGAAIAQMSATAQLTLRLMPPGMTAPTILQFNASNLPVAQVTMKSKTLPEDKIFDYGLNFIRVRLFTVPGLSTPAPFGGKTREIVVDVDPKATEAKGLSTMDVVNSLQTSNVIVPAGTARMGSREYNVTMNSSPDLVSQFNDMPVKAVNGQVVRMGEVAKVYDGYADQENVVRVDRKRAAYLTILKKADASTLMVVEAAKSMIPQIQETAPKGLELNVDFDQSVFVREAISSVLHEAVTAAILVSLMILFFLGNWRSVIVVCTSIPLSILVAVIFLKLSGNTLNIMTLGGLSLAVGMLVDDATVEVENIERNRNLGRPLTIAILVGAQEIAVPALMATLAICIVFFPVVLLTGPSQYLFIPMSLSVVVSMMASYILSRTLVPVLSRMLMAGLHPHGTPLPESAGAFKRWSHGFNAARDRGFDRFRDAYGRILHLFLKNRTLVLSMAFVILCVSLFLLKTVGTDFFPSTDAGMMKLHFRAPVGSRIEETERIVDSAEARIQKIIAPGDLKTINDMLGVPTFYNLAFVQTDNASSMDGEILVALQPDHKIRTDVYQALIRKDLADHFPGCTAYFQSADIVTQVLNFGLSAPIDIQIQNSNYDQSYAFARRLQDSLRTVPGMQDVTIKQVLDYPTFKINVDRVRAGELGLTQRDVANNLLVALSSSTLVDPSYYINPTNNVNYVVAVKVPYQQLTNVNSLLNTPLTNGAGPLVQNVGATPTDLPMAQAQTLRNLATVNMETEYNQISHYTVQRVMDITANVDGSDLGTVSDAIDRKIAGLGTLPTGMHIFVRGQPDVMHHSFQTLSLGLILSIILVYLLMVVLFQSWLDPFIILFAVPGALIGILWMLTITGTTINVVSLMGAIVAVGIAVSNSILMVSFANEVRVKKGLNALDAALEAGRTRLRPVLMTAIAMILGMIPMSLGTGAGGEQNAPLGRAVIGGLLVATVVTLFIVPVIYAVLRKAPPNRHSMDTDFQSEIADMDIYTQTQNEHI</sequence>
<name>A0A4R8DSJ8_9BACT</name>
<feature type="transmembrane region" description="Helical" evidence="1">
    <location>
        <begin position="359"/>
        <end position="377"/>
    </location>
</feature>
<dbReference type="SUPFAM" id="SSF82714">
    <property type="entry name" value="Multidrug efflux transporter AcrB TolC docking domain, DN and DC subdomains"/>
    <property type="match status" value="2"/>
</dbReference>
<dbReference type="Gene3D" id="3.30.70.1440">
    <property type="entry name" value="Multidrug efflux transporter AcrB pore domain"/>
    <property type="match status" value="1"/>
</dbReference>
<evidence type="ECO:0000256" key="1">
    <source>
        <dbReference type="SAM" id="Phobius"/>
    </source>
</evidence>
<accession>A0A4R8DSJ8</accession>
<keyword evidence="1" id="KW-0812">Transmembrane</keyword>
<keyword evidence="3" id="KW-1185">Reference proteome</keyword>
<protein>
    <submittedName>
        <fullName evidence="2">Multidrug efflux pump subunit AcrB</fullName>
    </submittedName>
</protein>
<dbReference type="InterPro" id="IPR027463">
    <property type="entry name" value="AcrB_DN_DC_subdom"/>
</dbReference>
<dbReference type="SUPFAM" id="SSF82866">
    <property type="entry name" value="Multidrug efflux transporter AcrB transmembrane domain"/>
    <property type="match status" value="2"/>
</dbReference>
<dbReference type="RefSeq" id="WP_133993545.1">
    <property type="nucleotide sequence ID" value="NZ_SODV01000001.1"/>
</dbReference>
<feature type="transmembrane region" description="Helical" evidence="1">
    <location>
        <begin position="420"/>
        <end position="447"/>
    </location>
</feature>
<comment type="caution">
    <text evidence="2">The sequence shown here is derived from an EMBL/GenBank/DDBJ whole genome shotgun (WGS) entry which is preliminary data.</text>
</comment>
<feature type="transmembrane region" description="Helical" evidence="1">
    <location>
        <begin position="12"/>
        <end position="29"/>
    </location>
</feature>
<dbReference type="OrthoDB" id="9757876at2"/>
<dbReference type="Gene3D" id="3.30.70.1430">
    <property type="entry name" value="Multidrug efflux transporter AcrB pore domain"/>
    <property type="match status" value="2"/>
</dbReference>
<feature type="transmembrane region" description="Helical" evidence="1">
    <location>
        <begin position="459"/>
        <end position="478"/>
    </location>
</feature>
<dbReference type="SUPFAM" id="SSF82693">
    <property type="entry name" value="Multidrug efflux transporter AcrB pore domain, PN1, PN2, PC1 and PC2 subdomains"/>
    <property type="match status" value="2"/>
</dbReference>
<dbReference type="PRINTS" id="PR00702">
    <property type="entry name" value="ACRIFLAVINRP"/>
</dbReference>